<dbReference type="RefSeq" id="XP_043007099.1">
    <property type="nucleotide sequence ID" value="XM_043154644.1"/>
</dbReference>
<dbReference type="Pfam" id="PF03061">
    <property type="entry name" value="4HBT"/>
    <property type="match status" value="1"/>
</dbReference>
<protein>
    <recommendedName>
        <fullName evidence="3">Thioesterase domain-containing protein</fullName>
    </recommendedName>
</protein>
<dbReference type="GeneID" id="66078807"/>
<evidence type="ECO:0000259" key="3">
    <source>
        <dbReference type="Pfam" id="PF03061"/>
    </source>
</evidence>
<reference evidence="4" key="1">
    <citation type="journal article" date="2021" name="Genome Biol. Evol.">
        <title>The assembled and annotated genome of the fairy-ring fungus Marasmius oreades.</title>
        <authorList>
            <person name="Hiltunen M."/>
            <person name="Ament-Velasquez S.L."/>
            <person name="Johannesson H."/>
        </authorList>
    </citation>
    <scope>NUCLEOTIDE SEQUENCE</scope>
    <source>
        <strain evidence="4">03SP1</strain>
    </source>
</reference>
<dbReference type="NCBIfam" id="TIGR00369">
    <property type="entry name" value="unchar_dom_1"/>
    <property type="match status" value="1"/>
</dbReference>
<keyword evidence="2" id="KW-0378">Hydrolase</keyword>
<dbReference type="InterPro" id="IPR029069">
    <property type="entry name" value="HotDog_dom_sf"/>
</dbReference>
<dbReference type="InterPro" id="IPR039298">
    <property type="entry name" value="ACOT13"/>
</dbReference>
<accession>A0A9P7RVP4</accession>
<organism evidence="4 5">
    <name type="scientific">Marasmius oreades</name>
    <name type="common">fairy-ring Marasmius</name>
    <dbReference type="NCBI Taxonomy" id="181124"/>
    <lineage>
        <taxon>Eukaryota</taxon>
        <taxon>Fungi</taxon>
        <taxon>Dikarya</taxon>
        <taxon>Basidiomycota</taxon>
        <taxon>Agaricomycotina</taxon>
        <taxon>Agaricomycetes</taxon>
        <taxon>Agaricomycetidae</taxon>
        <taxon>Agaricales</taxon>
        <taxon>Marasmiineae</taxon>
        <taxon>Marasmiaceae</taxon>
        <taxon>Marasmius</taxon>
    </lineage>
</organism>
<evidence type="ECO:0000313" key="4">
    <source>
        <dbReference type="EMBL" id="KAG7090629.1"/>
    </source>
</evidence>
<dbReference type="PANTHER" id="PTHR21660">
    <property type="entry name" value="THIOESTERASE SUPERFAMILY MEMBER-RELATED"/>
    <property type="match status" value="1"/>
</dbReference>
<dbReference type="Proteomes" id="UP001049176">
    <property type="component" value="Chromosome 6"/>
</dbReference>
<evidence type="ECO:0000256" key="1">
    <source>
        <dbReference type="ARBA" id="ARBA00008324"/>
    </source>
</evidence>
<dbReference type="EMBL" id="CM032186">
    <property type="protein sequence ID" value="KAG7090629.1"/>
    <property type="molecule type" value="Genomic_DNA"/>
</dbReference>
<dbReference type="CDD" id="cd03443">
    <property type="entry name" value="PaaI_thioesterase"/>
    <property type="match status" value="1"/>
</dbReference>
<comment type="caution">
    <text evidence="4">The sequence shown here is derived from an EMBL/GenBank/DDBJ whole genome shotgun (WGS) entry which is preliminary data.</text>
</comment>
<dbReference type="OrthoDB" id="2831072at2759"/>
<dbReference type="GO" id="GO:0047617">
    <property type="term" value="F:fatty acyl-CoA hydrolase activity"/>
    <property type="evidence" value="ECO:0007669"/>
    <property type="project" value="InterPro"/>
</dbReference>
<feature type="domain" description="Thioesterase" evidence="3">
    <location>
        <begin position="88"/>
        <end position="162"/>
    </location>
</feature>
<evidence type="ECO:0000256" key="2">
    <source>
        <dbReference type="ARBA" id="ARBA00022801"/>
    </source>
</evidence>
<gene>
    <name evidence="4" type="ORF">E1B28_009731</name>
</gene>
<dbReference type="AlphaFoldDB" id="A0A9P7RVP4"/>
<dbReference type="InterPro" id="IPR006683">
    <property type="entry name" value="Thioestr_dom"/>
</dbReference>
<evidence type="ECO:0000313" key="5">
    <source>
        <dbReference type="Proteomes" id="UP001049176"/>
    </source>
</evidence>
<dbReference type="InterPro" id="IPR003736">
    <property type="entry name" value="PAAI_dom"/>
</dbReference>
<dbReference type="PANTHER" id="PTHR21660:SF1">
    <property type="entry name" value="ACYL-COENZYME A THIOESTERASE 13"/>
    <property type="match status" value="1"/>
</dbReference>
<dbReference type="Gene3D" id="3.10.129.10">
    <property type="entry name" value="Hotdog Thioesterase"/>
    <property type="match status" value="1"/>
</dbReference>
<dbReference type="SUPFAM" id="SSF54637">
    <property type="entry name" value="Thioesterase/thiol ester dehydrase-isomerase"/>
    <property type="match status" value="1"/>
</dbReference>
<proteinExistence type="inferred from homology"/>
<comment type="similarity">
    <text evidence="1">Belongs to the thioesterase PaaI family.</text>
</comment>
<keyword evidence="5" id="KW-1185">Reference proteome</keyword>
<name>A0A9P7RVP4_9AGAR</name>
<dbReference type="KEGG" id="more:E1B28_009731"/>
<sequence>MPLQIDDSVDISHVSGNAPDEIKRIIVTVFPTIDSRHAKGRRGYSEEIAKRMVVTEVSILCHPEELKKIGRVVCELEVHDDMINGSRTIHGGCSAFLVDMCSSMASTALALNNEATANLVSQSLNVVYHSPAVVGDKLRIVNATMTMGSRATSIKTEIWNITHHRLVASGVHIKMQPSEKSKL</sequence>